<organism evidence="3 4">
    <name type="scientific">Littorina saxatilis</name>
    <dbReference type="NCBI Taxonomy" id="31220"/>
    <lineage>
        <taxon>Eukaryota</taxon>
        <taxon>Metazoa</taxon>
        <taxon>Spiralia</taxon>
        <taxon>Lophotrochozoa</taxon>
        <taxon>Mollusca</taxon>
        <taxon>Gastropoda</taxon>
        <taxon>Caenogastropoda</taxon>
        <taxon>Littorinimorpha</taxon>
        <taxon>Littorinoidea</taxon>
        <taxon>Littorinidae</taxon>
        <taxon>Littorina</taxon>
    </lineage>
</organism>
<reference evidence="3 4" key="1">
    <citation type="submission" date="2024-02" db="EMBL/GenBank/DDBJ databases">
        <title>Chromosome-scale genome assembly of the rough periwinkle Littorina saxatilis.</title>
        <authorList>
            <person name="De Jode A."/>
            <person name="Faria R."/>
            <person name="Formenti G."/>
            <person name="Sims Y."/>
            <person name="Smith T.P."/>
            <person name="Tracey A."/>
            <person name="Wood J.M.D."/>
            <person name="Zagrodzka Z.B."/>
            <person name="Johannesson K."/>
            <person name="Butlin R.K."/>
            <person name="Leder E.H."/>
        </authorList>
    </citation>
    <scope>NUCLEOTIDE SEQUENCE [LARGE SCALE GENOMIC DNA]</scope>
    <source>
        <strain evidence="3">Snail1</strain>
        <tissue evidence="3">Muscle</tissue>
    </source>
</reference>
<name>A0AAN9B402_9CAEN</name>
<evidence type="ECO:0000313" key="3">
    <source>
        <dbReference type="EMBL" id="KAK7098723.1"/>
    </source>
</evidence>
<sequence length="306" mass="34514">MAYGGNAPDMLVESSGPSGSSDEDEGKCPKQDSAKHGTDKENRMEGSRTSEQQPERKANPYQSRPTLTRLTSLDEQVQQKECSGSMNEFAMNAAKQYNELLENLQVWCRIEAEKHVIEATWFQRGFQYLEFAAEFLGAISLAGVGSFMLQWLASDASDKTDVSSDWARIGLVGFVGVLIAGILQFAGKGSANLHPTFQKRSDEHRKVTFAWQLLKHEVKSTRIELRNPDVDVKEVTTMYKQHIAKRKNLSEQILVSKQTSDQIKTLCDLESAEKEERAFLNNWPDDRLRCEQRSMFYSGMVSAQSL</sequence>
<feature type="transmembrane region" description="Helical" evidence="2">
    <location>
        <begin position="166"/>
        <end position="186"/>
    </location>
</feature>
<dbReference type="EMBL" id="JBAMIC010000012">
    <property type="protein sequence ID" value="KAK7098723.1"/>
    <property type="molecule type" value="Genomic_DNA"/>
</dbReference>
<comment type="caution">
    <text evidence="3">The sequence shown here is derived from an EMBL/GenBank/DDBJ whole genome shotgun (WGS) entry which is preliminary data.</text>
</comment>
<accession>A0AAN9B402</accession>
<gene>
    <name evidence="3" type="ORF">V1264_002962</name>
</gene>
<feature type="compositionally biased region" description="Basic and acidic residues" evidence="1">
    <location>
        <begin position="26"/>
        <end position="58"/>
    </location>
</feature>
<protein>
    <submittedName>
        <fullName evidence="3">Uncharacterized protein</fullName>
    </submittedName>
</protein>
<keyword evidence="2" id="KW-0472">Membrane</keyword>
<keyword evidence="4" id="KW-1185">Reference proteome</keyword>
<dbReference type="Proteomes" id="UP001374579">
    <property type="component" value="Unassembled WGS sequence"/>
</dbReference>
<feature type="region of interest" description="Disordered" evidence="1">
    <location>
        <begin position="1"/>
        <end position="74"/>
    </location>
</feature>
<dbReference type="AlphaFoldDB" id="A0AAN9B402"/>
<evidence type="ECO:0000256" key="1">
    <source>
        <dbReference type="SAM" id="MobiDB-lite"/>
    </source>
</evidence>
<keyword evidence="2" id="KW-0812">Transmembrane</keyword>
<keyword evidence="2" id="KW-1133">Transmembrane helix</keyword>
<feature type="transmembrane region" description="Helical" evidence="2">
    <location>
        <begin position="131"/>
        <end position="154"/>
    </location>
</feature>
<proteinExistence type="predicted"/>
<evidence type="ECO:0000313" key="4">
    <source>
        <dbReference type="Proteomes" id="UP001374579"/>
    </source>
</evidence>
<feature type="compositionally biased region" description="Polar residues" evidence="1">
    <location>
        <begin position="60"/>
        <end position="74"/>
    </location>
</feature>
<evidence type="ECO:0000256" key="2">
    <source>
        <dbReference type="SAM" id="Phobius"/>
    </source>
</evidence>